<dbReference type="EMBL" id="JAMSHJ010000001">
    <property type="protein sequence ID" value="KAI5445714.1"/>
    <property type="molecule type" value="Genomic_DNA"/>
</dbReference>
<gene>
    <name evidence="2" type="ORF">KIW84_013803</name>
</gene>
<evidence type="ECO:0000313" key="3">
    <source>
        <dbReference type="Proteomes" id="UP001058974"/>
    </source>
</evidence>
<accession>A0A9D5GYP0</accession>
<dbReference type="Gramene" id="Psat01G0380300-T1">
    <property type="protein sequence ID" value="KAI5445714.1"/>
    <property type="gene ID" value="KIW84_013803"/>
</dbReference>
<evidence type="ECO:0000256" key="1">
    <source>
        <dbReference type="SAM" id="MobiDB-lite"/>
    </source>
</evidence>
<comment type="caution">
    <text evidence="2">The sequence shown here is derived from an EMBL/GenBank/DDBJ whole genome shotgun (WGS) entry which is preliminary data.</text>
</comment>
<dbReference type="AlphaFoldDB" id="A0A9D5GYP0"/>
<feature type="region of interest" description="Disordered" evidence="1">
    <location>
        <begin position="145"/>
        <end position="165"/>
    </location>
</feature>
<dbReference type="Proteomes" id="UP001058974">
    <property type="component" value="Chromosome 1"/>
</dbReference>
<protein>
    <submittedName>
        <fullName evidence="2">Uncharacterized protein</fullName>
    </submittedName>
</protein>
<keyword evidence="3" id="KW-1185">Reference proteome</keyword>
<sequence length="240" mass="27043">MCVRILDAKSNWNVPDQCLELFAKLMLYVTPVNGNMPTSYYDTKRMMSTLGLEVKKIDCCIGGCMLFYDSEIGTNDGGLEEFGVRMEKWDICIAWDTQKRLLWKWVGKVCGLTVTVGKTKDNEKATKDLEFLCNLKDLELKPQPNGKLLKPKKKMPSRSEEMGKGKARRTRFIVKEFPNSSMFIPMHFLSQVACPSMHPTPPPMHPTPPIFGSFTGLLSTPDFSSFPPISAITFISPPGY</sequence>
<evidence type="ECO:0000313" key="2">
    <source>
        <dbReference type="EMBL" id="KAI5445714.1"/>
    </source>
</evidence>
<organism evidence="2 3">
    <name type="scientific">Pisum sativum</name>
    <name type="common">Garden pea</name>
    <name type="synonym">Lathyrus oleraceus</name>
    <dbReference type="NCBI Taxonomy" id="3888"/>
    <lineage>
        <taxon>Eukaryota</taxon>
        <taxon>Viridiplantae</taxon>
        <taxon>Streptophyta</taxon>
        <taxon>Embryophyta</taxon>
        <taxon>Tracheophyta</taxon>
        <taxon>Spermatophyta</taxon>
        <taxon>Magnoliopsida</taxon>
        <taxon>eudicotyledons</taxon>
        <taxon>Gunneridae</taxon>
        <taxon>Pentapetalae</taxon>
        <taxon>rosids</taxon>
        <taxon>fabids</taxon>
        <taxon>Fabales</taxon>
        <taxon>Fabaceae</taxon>
        <taxon>Papilionoideae</taxon>
        <taxon>50 kb inversion clade</taxon>
        <taxon>NPAAA clade</taxon>
        <taxon>Hologalegina</taxon>
        <taxon>IRL clade</taxon>
        <taxon>Fabeae</taxon>
        <taxon>Lathyrus</taxon>
    </lineage>
</organism>
<reference evidence="2 3" key="1">
    <citation type="journal article" date="2022" name="Nat. Genet.">
        <title>Improved pea reference genome and pan-genome highlight genomic features and evolutionary characteristics.</title>
        <authorList>
            <person name="Yang T."/>
            <person name="Liu R."/>
            <person name="Luo Y."/>
            <person name="Hu S."/>
            <person name="Wang D."/>
            <person name="Wang C."/>
            <person name="Pandey M.K."/>
            <person name="Ge S."/>
            <person name="Xu Q."/>
            <person name="Li N."/>
            <person name="Li G."/>
            <person name="Huang Y."/>
            <person name="Saxena R.K."/>
            <person name="Ji Y."/>
            <person name="Li M."/>
            <person name="Yan X."/>
            <person name="He Y."/>
            <person name="Liu Y."/>
            <person name="Wang X."/>
            <person name="Xiang C."/>
            <person name="Varshney R.K."/>
            <person name="Ding H."/>
            <person name="Gao S."/>
            <person name="Zong X."/>
        </authorList>
    </citation>
    <scope>NUCLEOTIDE SEQUENCE [LARGE SCALE GENOMIC DNA]</scope>
    <source>
        <strain evidence="2 3">cv. Zhongwan 6</strain>
    </source>
</reference>
<proteinExistence type="predicted"/>
<name>A0A9D5GYP0_PEA</name>